<dbReference type="EMBL" id="JRUQ01000072">
    <property type="protein sequence ID" value="KGT87462.1"/>
    <property type="molecule type" value="Genomic_DNA"/>
</dbReference>
<protein>
    <submittedName>
        <fullName evidence="1">Uncharacterized protein</fullName>
    </submittedName>
</protein>
<name>A0A0A3YL03_9GAMM</name>
<dbReference type="AlphaFoldDB" id="A0A0A3YL03"/>
<accession>A0A0A3YL03</accession>
<gene>
    <name evidence="1" type="ORF">NG99_23230</name>
</gene>
<dbReference type="STRING" id="371042.NG99_23230"/>
<evidence type="ECO:0000313" key="1">
    <source>
        <dbReference type="EMBL" id="KGT87462.1"/>
    </source>
</evidence>
<proteinExistence type="predicted"/>
<dbReference type="RefSeq" id="WP_034898314.1">
    <property type="nucleotide sequence ID" value="NZ_JRUQ01000072.1"/>
</dbReference>
<dbReference type="Proteomes" id="UP000030351">
    <property type="component" value="Unassembled WGS sequence"/>
</dbReference>
<dbReference type="OrthoDB" id="6510809at2"/>
<dbReference type="SUPFAM" id="SSF51126">
    <property type="entry name" value="Pectin lyase-like"/>
    <property type="match status" value="1"/>
</dbReference>
<keyword evidence="2" id="KW-1185">Reference proteome</keyword>
<evidence type="ECO:0000313" key="2">
    <source>
        <dbReference type="Proteomes" id="UP000030351"/>
    </source>
</evidence>
<dbReference type="eggNOG" id="COG5434">
    <property type="taxonomic scope" value="Bacteria"/>
</dbReference>
<reference evidence="1 2" key="1">
    <citation type="submission" date="2014-10" db="EMBL/GenBank/DDBJ databases">
        <title>Genome sequence of Erwinia typographi M043b.</title>
        <authorList>
            <person name="Chan K.-G."/>
            <person name="Tan W.-S."/>
        </authorList>
    </citation>
    <scope>NUCLEOTIDE SEQUENCE [LARGE SCALE GENOMIC DNA]</scope>
    <source>
        <strain evidence="1 2">M043b</strain>
    </source>
</reference>
<comment type="caution">
    <text evidence="1">The sequence shown here is derived from an EMBL/GenBank/DDBJ whole genome shotgun (WGS) entry which is preliminary data.</text>
</comment>
<sequence>MTTYNTRNPLGSSAAKDLYDNAQNLDHFVNDLDSTEWADRFGVMRRTWHGMETEFEDQMADQESRFVNQLDSQEDRFYTVISQSGYDVIGDYESGILTITEYNQLVRYNNELWKLTAATSLPYTTQGTTSETWDSLDGQHFVNVADAALRQELTDSDGYKLVGQCNDYAALREIVPEKAGQRMLLREYTFGTGYGGGEFVSVSGSGSDDGGANCVVNDSWYWKRTDDPDQLDVTHFGAVPGTSDSHDAVLRMYNWAQSNYPSVGVQFPPGAFLVSPIDDSATSRSYVRFVGAGRQARFGYFSTTTITSDKSTSPVLKVKSRRVEVGGIIFNGQNTTTAQSNTQGFFQNIMTQGQYTHIYNMVMNYSGGVGFAVVDTIDTLFADIYSNYCWDSVIKATYSSENSWDHSTAIKLTEHNHQYYQGTNALLDLQRCTQSLMNNVWIEHAYNGAPMNINNGQWQWDAVSIEDCHVAINAQDSRLTRNSDNFQGQSSIDTTDSGSPWLSVWEAGQIQIQPHGMRIQGQMSVDLLTSRQLINNEGGSSTWYKLGRAYIGLTNQEVSVEVLGVRGFTSLETSLLTIDGGRDAHGKATLRIQRISSGSFKTTMDFEGSSCALTFQCVVSASYVTVYVQIAEYTRNASVFVKTNGPDRFSSGTSAKWWPDVASQTAAPGGTTPQARVSVHNRLAGVGANEDGNVVVKTNATAVTALDGYSVAGMMSIVVNGTRRWIPYYNSNS</sequence>
<organism evidence="1 2">
    <name type="scientific">Erwinia typographi</name>
    <dbReference type="NCBI Taxonomy" id="371042"/>
    <lineage>
        <taxon>Bacteria</taxon>
        <taxon>Pseudomonadati</taxon>
        <taxon>Pseudomonadota</taxon>
        <taxon>Gammaproteobacteria</taxon>
        <taxon>Enterobacterales</taxon>
        <taxon>Erwiniaceae</taxon>
        <taxon>Erwinia</taxon>
    </lineage>
</organism>
<dbReference type="InterPro" id="IPR011050">
    <property type="entry name" value="Pectin_lyase_fold/virulence"/>
</dbReference>